<protein>
    <recommendedName>
        <fullName evidence="3">G domain-containing protein</fullName>
    </recommendedName>
</protein>
<reference evidence="4 5" key="1">
    <citation type="submission" date="2024-09" db="EMBL/GenBank/DDBJ databases">
        <title>Chromosome-scale assembly of Riccia fluitans.</title>
        <authorList>
            <person name="Paukszto L."/>
            <person name="Sawicki J."/>
            <person name="Karawczyk K."/>
            <person name="Piernik-Szablinska J."/>
            <person name="Szczecinska M."/>
            <person name="Mazdziarz M."/>
        </authorList>
    </citation>
    <scope>NUCLEOTIDE SEQUENCE [LARGE SCALE GENOMIC DNA]</scope>
    <source>
        <strain evidence="4">Rf_01</strain>
        <tissue evidence="4">Aerial parts of the thallus</tissue>
    </source>
</reference>
<evidence type="ECO:0000259" key="3">
    <source>
        <dbReference type="Pfam" id="PF01926"/>
    </source>
</evidence>
<feature type="region of interest" description="Disordered" evidence="1">
    <location>
        <begin position="1216"/>
        <end position="1253"/>
    </location>
</feature>
<dbReference type="EMBL" id="JBHFFA010000003">
    <property type="protein sequence ID" value="KAL2633641.1"/>
    <property type="molecule type" value="Genomic_DNA"/>
</dbReference>
<dbReference type="Gene3D" id="3.40.50.300">
    <property type="entry name" value="P-loop containing nucleotide triphosphate hydrolases"/>
    <property type="match status" value="1"/>
</dbReference>
<accession>A0ABD1YS90</accession>
<feature type="transmembrane region" description="Helical" evidence="2">
    <location>
        <begin position="525"/>
        <end position="547"/>
    </location>
</feature>
<feature type="compositionally biased region" description="Basic and acidic residues" evidence="1">
    <location>
        <begin position="1078"/>
        <end position="1095"/>
    </location>
</feature>
<feature type="compositionally biased region" description="Basic and acidic residues" evidence="1">
    <location>
        <begin position="965"/>
        <end position="978"/>
    </location>
</feature>
<feature type="domain" description="G" evidence="3">
    <location>
        <begin position="666"/>
        <end position="786"/>
    </location>
</feature>
<feature type="compositionally biased region" description="Polar residues" evidence="1">
    <location>
        <begin position="1111"/>
        <end position="1129"/>
    </location>
</feature>
<dbReference type="Pfam" id="PF01926">
    <property type="entry name" value="MMR_HSR1"/>
    <property type="match status" value="1"/>
</dbReference>
<dbReference type="PANTHER" id="PTHR14143">
    <property type="entry name" value="INTERFERON-INDUCIBLE GTPASE FAMILY MEMBER"/>
    <property type="match status" value="1"/>
</dbReference>
<feature type="compositionally biased region" description="Basic and acidic residues" evidence="1">
    <location>
        <begin position="1237"/>
        <end position="1250"/>
    </location>
</feature>
<evidence type="ECO:0000313" key="5">
    <source>
        <dbReference type="Proteomes" id="UP001605036"/>
    </source>
</evidence>
<organism evidence="4 5">
    <name type="scientific">Riccia fluitans</name>
    <dbReference type="NCBI Taxonomy" id="41844"/>
    <lineage>
        <taxon>Eukaryota</taxon>
        <taxon>Viridiplantae</taxon>
        <taxon>Streptophyta</taxon>
        <taxon>Embryophyta</taxon>
        <taxon>Marchantiophyta</taxon>
        <taxon>Marchantiopsida</taxon>
        <taxon>Marchantiidae</taxon>
        <taxon>Marchantiales</taxon>
        <taxon>Ricciaceae</taxon>
        <taxon>Riccia</taxon>
    </lineage>
</organism>
<feature type="transmembrane region" description="Helical" evidence="2">
    <location>
        <begin position="553"/>
        <end position="571"/>
    </location>
</feature>
<comment type="caution">
    <text evidence="4">The sequence shown here is derived from an EMBL/GenBank/DDBJ whole genome shotgun (WGS) entry which is preliminary data.</text>
</comment>
<dbReference type="InterPro" id="IPR027417">
    <property type="entry name" value="P-loop_NTPase"/>
</dbReference>
<dbReference type="InterPro" id="IPR006073">
    <property type="entry name" value="GTP-bd"/>
</dbReference>
<dbReference type="CDD" id="cd00882">
    <property type="entry name" value="Ras_like_GTPase"/>
    <property type="match status" value="1"/>
</dbReference>
<gene>
    <name evidence="4" type="ORF">R1flu_005120</name>
</gene>
<proteinExistence type="predicted"/>
<feature type="compositionally biased region" description="Low complexity" evidence="1">
    <location>
        <begin position="1135"/>
        <end position="1144"/>
    </location>
</feature>
<name>A0ABD1YS90_9MARC</name>
<keyword evidence="2" id="KW-0812">Transmembrane</keyword>
<feature type="transmembrane region" description="Helical" evidence="2">
    <location>
        <begin position="1018"/>
        <end position="1035"/>
    </location>
</feature>
<evidence type="ECO:0000256" key="2">
    <source>
        <dbReference type="SAM" id="Phobius"/>
    </source>
</evidence>
<evidence type="ECO:0000256" key="1">
    <source>
        <dbReference type="SAM" id="MobiDB-lite"/>
    </source>
</evidence>
<dbReference type="PANTHER" id="PTHR14143:SF1">
    <property type="entry name" value="IRG-TYPE G DOMAIN-CONTAINING PROTEIN"/>
    <property type="match status" value="1"/>
</dbReference>
<feature type="compositionally biased region" description="Polar residues" evidence="1">
    <location>
        <begin position="1154"/>
        <end position="1163"/>
    </location>
</feature>
<feature type="region of interest" description="Disordered" evidence="1">
    <location>
        <begin position="911"/>
        <end position="981"/>
    </location>
</feature>
<keyword evidence="2" id="KW-0472">Membrane</keyword>
<feature type="compositionally biased region" description="Polar residues" evidence="1">
    <location>
        <begin position="936"/>
        <end position="964"/>
    </location>
</feature>
<evidence type="ECO:0000313" key="4">
    <source>
        <dbReference type="EMBL" id="KAL2633641.1"/>
    </source>
</evidence>
<keyword evidence="2" id="KW-1133">Transmembrane helix</keyword>
<keyword evidence="5" id="KW-1185">Reference proteome</keyword>
<sequence length="1351" mass="150411">MKYNYLNFDKVILSPADIPTKYPRILVATAYDVHENSKILTSYVAFKGSSGLEKTIFDVADSKLQHQGPDDKSLPMKGHIHNGIYKELVEELPDPMELMTFCDRMVSDPETPEVDQRRLIFCGHGLGGTLSHAAMLNLLFTTFGTDTKGMMDCGTHPSTFTVPLMLNKLKGYPSMAALQDLRKQLNSNFQIVFIVAEKVPLSLDPKDRRQGSTGRTSALLARELEKIAVSIEALKKLPSQLVRAYAGFGQFFKLLDGETCSEIPPSDPVFWTLRWTPECVKNHAMVYYALSDLHPPLYGVPSPRSIQGGKPPQINRANYTLIFGKKFGEVTQIRLEAVGYNLDLCVKERCQVSAFRNKWEIMMVTHDKIMFRNKTKLKRTEIKVIEDGIRVKIETIFGKSDWERVEKSEPAAGSDVIDGLKYVIGKIVILRSVPDRIHPSSSSTDPFRNHLQLVADNSCAKDSLTRFYSCLRKSANRVFDQRKEGKNFIDKVVQHLNQAKLEVKLAPYIGDGETRRFMVRKVGGAGFGIFSAGVGLTIYIAVAALVSAATMGIALPIAAGGLAIGIAALVLSHRRTVKIEDYSLVLRYIYLAINPEKSVLPPETNVADYERAIIHCAENSNAWIHHLSEQLKEQNKTTRERVKNLVQMMLETDKAVKLAKEEKMLAVVGPENAGKSTLINILINGPPKDDYDYDYDYATTGHFYHTDDPKGYLARAVGNLVAVDFPCMQAADERRILSDMWEAFERLPDVCMVMLGFNGDVTADCSEVPRLVRNKLCKRVVLIVNKVDSVMKGGETAPVWKEFSRERVNELREAYKSNCDNMLEDVMLTCLSSQHLYDVEKELLRARGILFAEDVLKKIKRLACSTHLEPSRDTTLLPPKCTEEQIANKCSIPIAFKCSLAAEDEKAVKSVVTGTPVPEHDESPPSDDGMDLSMDDTLQSLKAKNTHSTDQTAPTTSGSISTVTVERDTTRQADEDTRPGLTTKEVNISLLSKGSKELICMKLLHCEKRTDMFTNMNLIMNFYSSLITVGVNIFLKMKALLFKGSGEHDSTSSVRDDTMELRLTADATTSRVTPTEAYTRDDKQMSKNVSVKEHATTISSTGSDVDMKATPLNQTTVPADDSTMLSSIQKPAIASESQESGQSSQHHDVRTEPQETTNGITKSATDFACSTHLESSRDTTLLPSKCTEEQIENKCSIPIALECSLAAKDEKAVKSAVTGTPVPEHEDQTAPTTSGSVERDTTRQADEDTRPGLTTKKVNISLLSKRSKELICMKLLHCEKRTDMFAKINNLIPDKDRGEHIPGKKSFTFQEMIDILVTNASEKNKLIITGDIRWFEKEIELENDNLCILTV</sequence>
<feature type="compositionally biased region" description="Acidic residues" evidence="1">
    <location>
        <begin position="924"/>
        <end position="934"/>
    </location>
</feature>
<feature type="region of interest" description="Disordered" evidence="1">
    <location>
        <begin position="1065"/>
        <end position="1163"/>
    </location>
</feature>
<dbReference type="SUPFAM" id="SSF52540">
    <property type="entry name" value="P-loop containing nucleoside triphosphate hydrolases"/>
    <property type="match status" value="1"/>
</dbReference>
<dbReference type="Proteomes" id="UP001605036">
    <property type="component" value="Unassembled WGS sequence"/>
</dbReference>